<feature type="compositionally biased region" description="Pro residues" evidence="8">
    <location>
        <begin position="295"/>
        <end position="317"/>
    </location>
</feature>
<feature type="compositionally biased region" description="Low complexity" evidence="8">
    <location>
        <begin position="318"/>
        <end position="330"/>
    </location>
</feature>
<dbReference type="Pfam" id="PF00536">
    <property type="entry name" value="SAM_1"/>
    <property type="match status" value="1"/>
</dbReference>
<feature type="compositionally biased region" description="Low complexity" evidence="8">
    <location>
        <begin position="854"/>
        <end position="870"/>
    </location>
</feature>
<dbReference type="GeneID" id="111583761"/>
<name>A0AAQ6AMQ7_AMPOC</name>
<sequence>MDRDSARQSQSEHGEATNGSSPLTAATPDPSTPTTPTPPRLTPNPMLLDCPAPTLTPTTSSSPPPLTPAPSVAASHGTKAAVGGAPSPHVLVSAPPKLTSTASPALRTYSRPILPSLSTKASPPSSSTLPPSSSSSPVGASTSSSSSSSSPTHCNTTKTSTSLTNGNTRPVSTTTSTPITPFHTPASPPGRQVSQSHPVGSPGLVRANQSPSPVRPRVSQQTLLLGKGLKGSGQDQVLLRAQMLILTSAMRPAQSSSSSSPSSNPASAQLQSLTLRPPPPGALTIPPSLRLKPPNSAPPPLSRPHAPLFPPLRPRPQPSTTATESPATPSRHLSVPPPTLYSPVRAVPLRPRLHSPNGHRVVPPRQTSNLQPIAAAPSSQASSVSRPLAGLKSCPLTQTVLGQSQHSALSVANPLSAAHFERSPSAARQLQIIALSSGRQPQAGTFAHNAVTAAAAVESPELSSQSKRTSSGDDALPLPPNPSLPKTSSPPSLLSPASPPSQAGPQTLTAKGDAKEGAEQRSRSGRPGVREEKDPRPGVREEKHPRPGVREEKDLRPAAQEEKDPRAGVREEKDPRPAAREEKDSRPAAREEKDPRPGVREEKELRLGVREEKELRAGVQEENELRAGAREDKDPRPGIREEKELRPERDDQRVKEEKLAEKEISPKEAEDDQMEVTEEGQSNREQREEVEEKMEEGDDGETPMDQSENPTDSVLTDSNPTPDAAKDSNVESKLTLSVTVPVQTPVPVQVPQIPPVPVPDVSVQSQRLPEPHRDLQPVGQEDFCENMSTQSDNQSALSSLSSQSPPSSPFITPSVEPPQTAHPTDLSQSQRNAEGPDEPVGESQHPAEAEAKPLGQSEGESESFGQSLSGPWESRAWPEGRQVLTHLVEGFVIQEGLQPFPVNRSSLLVPDQVTKPQEVNGTNGRAALPVTDTIKPTEHSTDSDEEDGGDTDDPGTRSSHRDRTVLHCQFCGKRGHAHNFMRSKRFCSTSCARGFNVRLTKRLRALSAGSRSERPRPALNRAESVPGKPLLLRLPRDLWSAGRREKEGKDKPTATPEEEDEEEEEEDMGRGGEEEEDNNGGEDDPAIAMAARMERRVARRARRASAPAVTTTTPTSTFKPAPSQWSVEEVSAFILTLPGCSDVAEAFRLQEIDGQALLLLTEDHLMTSMNIKLGPALKICAHINALKNP</sequence>
<feature type="compositionally biased region" description="Low complexity" evidence="8">
    <location>
        <begin position="168"/>
        <end position="185"/>
    </location>
</feature>
<feature type="compositionally biased region" description="Low complexity" evidence="8">
    <location>
        <begin position="1104"/>
        <end position="1117"/>
    </location>
</feature>
<feature type="compositionally biased region" description="Polar residues" evidence="8">
    <location>
        <begin position="704"/>
        <end position="721"/>
    </location>
</feature>
<feature type="compositionally biased region" description="Acidic residues" evidence="8">
    <location>
        <begin position="669"/>
        <end position="678"/>
    </location>
</feature>
<dbReference type="InterPro" id="IPR013761">
    <property type="entry name" value="SAM/pointed_sf"/>
</dbReference>
<dbReference type="Ensembl" id="ENSAOCT00000071540.1">
    <property type="protein sequence ID" value="ENSAOCP00000078494.1"/>
    <property type="gene ID" value="ENSAOCG00000005720.2"/>
</dbReference>
<keyword evidence="6" id="KW-0539">Nucleus</keyword>
<evidence type="ECO:0000256" key="1">
    <source>
        <dbReference type="ARBA" id="ARBA00004123"/>
    </source>
</evidence>
<evidence type="ECO:0000256" key="6">
    <source>
        <dbReference type="ARBA" id="ARBA00023242"/>
    </source>
</evidence>
<dbReference type="PANTHER" id="PTHR12247">
    <property type="entry name" value="POLYCOMB GROUP PROTEIN"/>
    <property type="match status" value="1"/>
</dbReference>
<accession>A0AAQ6AMQ7</accession>
<feature type="compositionally biased region" description="Low complexity" evidence="8">
    <location>
        <begin position="484"/>
        <end position="496"/>
    </location>
</feature>
<feature type="compositionally biased region" description="Polar residues" evidence="8">
    <location>
        <begin position="821"/>
        <end position="832"/>
    </location>
</feature>
<evidence type="ECO:0000313" key="11">
    <source>
        <dbReference type="Ensembl" id="ENSAOCP00000078494.1"/>
    </source>
</evidence>
<dbReference type="GO" id="GO:0003682">
    <property type="term" value="F:chromatin binding"/>
    <property type="evidence" value="ECO:0007669"/>
    <property type="project" value="TreeGrafter"/>
</dbReference>
<dbReference type="Gene3D" id="1.10.150.50">
    <property type="entry name" value="Transcription Factor, Ets-1"/>
    <property type="match status" value="1"/>
</dbReference>
<evidence type="ECO:0000313" key="12">
    <source>
        <dbReference type="Proteomes" id="UP001501940"/>
    </source>
</evidence>
<dbReference type="GO" id="GO:0035102">
    <property type="term" value="C:PRC1 complex"/>
    <property type="evidence" value="ECO:0007669"/>
    <property type="project" value="TreeGrafter"/>
</dbReference>
<dbReference type="InterPro" id="IPR001660">
    <property type="entry name" value="SAM"/>
</dbReference>
<feature type="region of interest" description="Disordered" evidence="8">
    <location>
        <begin position="915"/>
        <end position="960"/>
    </location>
</feature>
<protein>
    <recommendedName>
        <fullName evidence="13">SAM domain-containing protein</fullName>
    </recommendedName>
</protein>
<organism evidence="11 12">
    <name type="scientific">Amphiprion ocellaris</name>
    <name type="common">Clown anemonefish</name>
    <dbReference type="NCBI Taxonomy" id="80972"/>
    <lineage>
        <taxon>Eukaryota</taxon>
        <taxon>Metazoa</taxon>
        <taxon>Chordata</taxon>
        <taxon>Craniata</taxon>
        <taxon>Vertebrata</taxon>
        <taxon>Euteleostomi</taxon>
        <taxon>Actinopterygii</taxon>
        <taxon>Neopterygii</taxon>
        <taxon>Teleostei</taxon>
        <taxon>Neoteleostei</taxon>
        <taxon>Acanthomorphata</taxon>
        <taxon>Ovalentaria</taxon>
        <taxon>Pomacentridae</taxon>
        <taxon>Amphiprion</taxon>
    </lineage>
</organism>
<feature type="region of interest" description="Disordered" evidence="8">
    <location>
        <begin position="1006"/>
        <end position="1084"/>
    </location>
</feature>
<keyword evidence="12" id="KW-1185">Reference proteome</keyword>
<feature type="compositionally biased region" description="Low complexity" evidence="8">
    <location>
        <begin position="219"/>
        <end position="234"/>
    </location>
</feature>
<feature type="compositionally biased region" description="Basic and acidic residues" evidence="8">
    <location>
        <begin position="1"/>
        <end position="15"/>
    </location>
</feature>
<dbReference type="Gene3D" id="3.30.60.160">
    <property type="match status" value="1"/>
</dbReference>
<feature type="domain" description="SAM" evidence="9">
    <location>
        <begin position="1125"/>
        <end position="1189"/>
    </location>
</feature>
<feature type="compositionally biased region" description="Polar residues" evidence="8">
    <location>
        <begin position="153"/>
        <end position="167"/>
    </location>
</feature>
<evidence type="ECO:0000256" key="2">
    <source>
        <dbReference type="ARBA" id="ARBA00022723"/>
    </source>
</evidence>
<evidence type="ECO:0000256" key="8">
    <source>
        <dbReference type="SAM" id="MobiDB-lite"/>
    </source>
</evidence>
<evidence type="ECO:0008006" key="13">
    <source>
        <dbReference type="Google" id="ProtNLM"/>
    </source>
</evidence>
<dbReference type="Pfam" id="PF21319">
    <property type="entry name" value="zf-FCS_1"/>
    <property type="match status" value="1"/>
</dbReference>
<feature type="compositionally biased region" description="Low complexity" evidence="8">
    <location>
        <begin position="252"/>
        <end position="272"/>
    </location>
</feature>
<dbReference type="PANTHER" id="PTHR12247:SF86">
    <property type="entry name" value="POLYHOMEOTIC-LIKE PROTEIN 2"/>
    <property type="match status" value="1"/>
</dbReference>
<feature type="domain" description="FCS-type" evidence="10">
    <location>
        <begin position="959"/>
        <end position="993"/>
    </location>
</feature>
<dbReference type="InterPro" id="IPR012313">
    <property type="entry name" value="Znf_FCS"/>
</dbReference>
<keyword evidence="4" id="KW-0862">Zinc</keyword>
<feature type="compositionally biased region" description="Low complexity" evidence="8">
    <location>
        <begin position="790"/>
        <end position="805"/>
    </location>
</feature>
<feature type="compositionally biased region" description="Acidic residues" evidence="8">
    <location>
        <begin position="943"/>
        <end position="953"/>
    </location>
</feature>
<feature type="compositionally biased region" description="Acidic residues" evidence="8">
    <location>
        <begin position="688"/>
        <end position="702"/>
    </location>
</feature>
<dbReference type="GO" id="GO:0008270">
    <property type="term" value="F:zinc ion binding"/>
    <property type="evidence" value="ECO:0007669"/>
    <property type="project" value="UniProtKB-KW"/>
</dbReference>
<evidence type="ECO:0000259" key="10">
    <source>
        <dbReference type="PROSITE" id="PS51024"/>
    </source>
</evidence>
<dbReference type="RefSeq" id="XP_054863189.1">
    <property type="nucleotide sequence ID" value="XM_055007214.1"/>
</dbReference>
<dbReference type="AlphaFoldDB" id="A0AAQ6AMQ7"/>
<dbReference type="Proteomes" id="UP001501940">
    <property type="component" value="Chromosome 22"/>
</dbReference>
<evidence type="ECO:0000256" key="4">
    <source>
        <dbReference type="ARBA" id="ARBA00022833"/>
    </source>
</evidence>
<feature type="compositionally biased region" description="Pro residues" evidence="8">
    <location>
        <begin position="30"/>
        <end position="42"/>
    </location>
</feature>
<comment type="subcellular location">
    <subcellularLocation>
        <location evidence="1">Nucleus</location>
    </subcellularLocation>
</comment>
<dbReference type="GO" id="GO:0042393">
    <property type="term" value="F:histone binding"/>
    <property type="evidence" value="ECO:0007669"/>
    <property type="project" value="TreeGrafter"/>
</dbReference>
<keyword evidence="2" id="KW-0479">Metal-binding</keyword>
<evidence type="ECO:0000256" key="3">
    <source>
        <dbReference type="ARBA" id="ARBA00022771"/>
    </source>
</evidence>
<reference evidence="11 12" key="1">
    <citation type="submission" date="2022-01" db="EMBL/GenBank/DDBJ databases">
        <title>A chromosome-scale genome assembly of the false clownfish, Amphiprion ocellaris.</title>
        <authorList>
            <person name="Ryu T."/>
        </authorList>
    </citation>
    <scope>NUCLEOTIDE SEQUENCE [LARGE SCALE GENOMIC DNA]</scope>
</reference>
<proteinExistence type="predicted"/>
<dbReference type="InterPro" id="IPR050548">
    <property type="entry name" value="PcG_chromatin_remod_factors"/>
</dbReference>
<evidence type="ECO:0000256" key="5">
    <source>
        <dbReference type="ARBA" id="ARBA00023125"/>
    </source>
</evidence>
<feature type="region of interest" description="Disordered" evidence="8">
    <location>
        <begin position="457"/>
        <end position="874"/>
    </location>
</feature>
<evidence type="ECO:0000259" key="9">
    <source>
        <dbReference type="PROSITE" id="PS50105"/>
    </source>
</evidence>
<feature type="compositionally biased region" description="Low complexity" evidence="8">
    <location>
        <begin position="115"/>
        <end position="152"/>
    </location>
</feature>
<dbReference type="GO" id="GO:0045892">
    <property type="term" value="P:negative regulation of DNA-templated transcription"/>
    <property type="evidence" value="ECO:0007669"/>
    <property type="project" value="TreeGrafter"/>
</dbReference>
<dbReference type="PROSITE" id="PS50105">
    <property type="entry name" value="SAM_DOMAIN"/>
    <property type="match status" value="1"/>
</dbReference>
<feature type="compositionally biased region" description="Acidic residues" evidence="8">
    <location>
        <begin position="1056"/>
        <end position="1084"/>
    </location>
</feature>
<feature type="compositionally biased region" description="Basic and acidic residues" evidence="8">
    <location>
        <begin position="1042"/>
        <end position="1052"/>
    </location>
</feature>
<dbReference type="InterPro" id="IPR038603">
    <property type="entry name" value="Znf_FCS_sf"/>
</dbReference>
<dbReference type="KEGG" id="aoce:111583761"/>
<feature type="compositionally biased region" description="Low complexity" evidence="8">
    <location>
        <begin position="51"/>
        <end position="61"/>
    </location>
</feature>
<feature type="compositionally biased region" description="Basic and acidic residues" evidence="8">
    <location>
        <begin position="623"/>
        <end position="668"/>
    </location>
</feature>
<dbReference type="SUPFAM" id="SSF47769">
    <property type="entry name" value="SAM/Pointed domain"/>
    <property type="match status" value="1"/>
</dbReference>
<dbReference type="GO" id="GO:0003677">
    <property type="term" value="F:DNA binding"/>
    <property type="evidence" value="ECO:0007669"/>
    <property type="project" value="UniProtKB-KW"/>
</dbReference>
<keyword evidence="5" id="KW-0238">DNA-binding</keyword>
<feature type="region of interest" description="Disordered" evidence="8">
    <location>
        <begin position="1"/>
        <end position="234"/>
    </location>
</feature>
<feature type="region of interest" description="Disordered" evidence="8">
    <location>
        <begin position="250"/>
        <end position="343"/>
    </location>
</feature>
<dbReference type="GeneTree" id="ENSGT00940000154964"/>
<feature type="region of interest" description="Disordered" evidence="8">
    <location>
        <begin position="1101"/>
        <end position="1122"/>
    </location>
</feature>
<keyword evidence="3 7" id="KW-0863">Zinc-finger</keyword>
<feature type="compositionally biased region" description="Low complexity" evidence="8">
    <location>
        <begin position="737"/>
        <end position="751"/>
    </location>
</feature>
<dbReference type="SMART" id="SM00454">
    <property type="entry name" value="SAM"/>
    <property type="match status" value="1"/>
</dbReference>
<evidence type="ECO:0000256" key="7">
    <source>
        <dbReference type="PROSITE-ProRule" id="PRU00367"/>
    </source>
</evidence>
<dbReference type="CDD" id="cd09577">
    <property type="entry name" value="SAM_Ph1_2_3"/>
    <property type="match status" value="1"/>
</dbReference>
<feature type="compositionally biased region" description="Basic and acidic residues" evidence="8">
    <location>
        <begin position="512"/>
        <end position="616"/>
    </location>
</feature>
<reference evidence="11" key="3">
    <citation type="submission" date="2025-09" db="UniProtKB">
        <authorList>
            <consortium name="Ensembl"/>
        </authorList>
    </citation>
    <scope>IDENTIFICATION</scope>
</reference>
<reference evidence="11" key="2">
    <citation type="submission" date="2025-08" db="UniProtKB">
        <authorList>
            <consortium name="Ensembl"/>
        </authorList>
    </citation>
    <scope>IDENTIFICATION</scope>
</reference>
<dbReference type="PROSITE" id="PS51024">
    <property type="entry name" value="ZF_FCS"/>
    <property type="match status" value="1"/>
</dbReference>